<proteinExistence type="predicted"/>
<gene>
    <name evidence="1" type="ORF">ABID39_000437</name>
</gene>
<accession>A0ABV2FMQ6</accession>
<dbReference type="InterPro" id="IPR035220">
    <property type="entry name" value="DUF5330"/>
</dbReference>
<dbReference type="Proteomes" id="UP001549112">
    <property type="component" value="Unassembled WGS sequence"/>
</dbReference>
<name>A0ABV2FMQ6_9HYPH</name>
<dbReference type="Pfam" id="PF17264">
    <property type="entry name" value="DUF5330"/>
    <property type="match status" value="1"/>
</dbReference>
<comment type="caution">
    <text evidence="1">The sequence shown here is derived from an EMBL/GenBank/DDBJ whole genome shotgun (WGS) entry which is preliminary data.</text>
</comment>
<sequence length="122" mass="13651">MIRFLIKLLLFLFVVFVIISLFVEKPSSNHSSLPKDSATTSDVIIALKKTLNDLGAFCDRNMEVCKIGKSFLSSLGERACHGARVAYEYLGRILNNKNMEESQNITPNIGIQEPVQKHTILP</sequence>
<keyword evidence="2" id="KW-1185">Reference proteome</keyword>
<dbReference type="RefSeq" id="WP_354185577.1">
    <property type="nucleotide sequence ID" value="NZ_JBEPLT010000002.1"/>
</dbReference>
<reference evidence="1 2" key="1">
    <citation type="submission" date="2024-06" db="EMBL/GenBank/DDBJ databases">
        <title>Genomic Encyclopedia of Type Strains, Phase IV (KMG-IV): sequencing the most valuable type-strain genomes for metagenomic binning, comparative biology and taxonomic classification.</title>
        <authorList>
            <person name="Goeker M."/>
        </authorList>
    </citation>
    <scope>NUCLEOTIDE SEQUENCE [LARGE SCALE GENOMIC DNA]</scope>
    <source>
        <strain evidence="1 2">DSM 23650</strain>
    </source>
</reference>
<protein>
    <submittedName>
        <fullName evidence="1">Uncharacterized protein</fullName>
    </submittedName>
</protein>
<evidence type="ECO:0000313" key="1">
    <source>
        <dbReference type="EMBL" id="MET3559760.1"/>
    </source>
</evidence>
<organism evidence="1 2">
    <name type="scientific">Bartonella japonica</name>
    <dbReference type="NCBI Taxonomy" id="357761"/>
    <lineage>
        <taxon>Bacteria</taxon>
        <taxon>Pseudomonadati</taxon>
        <taxon>Pseudomonadota</taxon>
        <taxon>Alphaproteobacteria</taxon>
        <taxon>Hyphomicrobiales</taxon>
        <taxon>Bartonellaceae</taxon>
        <taxon>Bartonella</taxon>
    </lineage>
</organism>
<evidence type="ECO:0000313" key="2">
    <source>
        <dbReference type="Proteomes" id="UP001549112"/>
    </source>
</evidence>
<dbReference type="EMBL" id="JBEPLT010000002">
    <property type="protein sequence ID" value="MET3559760.1"/>
    <property type="molecule type" value="Genomic_DNA"/>
</dbReference>